<evidence type="ECO:0000313" key="2">
    <source>
        <dbReference type="Proteomes" id="UP000005819"/>
    </source>
</evidence>
<dbReference type="AlphaFoldDB" id="B0MYH4"/>
<evidence type="ECO:0000313" key="1">
    <source>
        <dbReference type="EMBL" id="EDS02552.1"/>
    </source>
</evidence>
<dbReference type="Proteomes" id="UP000005819">
    <property type="component" value="Unassembled WGS sequence"/>
</dbReference>
<sequence length="128" mass="14953">MENVLLLEIKQLYDSLVAAPYGEYVHGYGTQKPNGFKYKSNAQTLFNKVVELNEKCRPSYIDEQTIFQLSHTLEKEVEHVVGTYEEAIKPNAAQKRWQELDDKMNRATRQIHLDIYSLLSYIEETSHE</sequence>
<reference evidence="1" key="2">
    <citation type="submission" date="2013-09" db="EMBL/GenBank/DDBJ databases">
        <title>Draft genome sequence of Alistipes putredinis (DSM 17216).</title>
        <authorList>
            <person name="Sudarsanam P."/>
            <person name="Ley R."/>
            <person name="Guruge J."/>
            <person name="Turnbaugh P.J."/>
            <person name="Mahowald M."/>
            <person name="Liep D."/>
            <person name="Gordon J."/>
        </authorList>
    </citation>
    <scope>NUCLEOTIDE SEQUENCE</scope>
    <source>
        <strain evidence="1">DSM 17216</strain>
    </source>
</reference>
<name>B0MYH4_9BACT</name>
<keyword evidence="2" id="KW-1185">Reference proteome</keyword>
<protein>
    <submittedName>
        <fullName evidence="1">Uncharacterized protein</fullName>
    </submittedName>
</protein>
<reference evidence="1" key="1">
    <citation type="submission" date="2007-10" db="EMBL/GenBank/DDBJ databases">
        <authorList>
            <person name="Fulton L."/>
            <person name="Clifton S."/>
            <person name="Fulton B."/>
            <person name="Xu J."/>
            <person name="Minx P."/>
            <person name="Pepin K.H."/>
            <person name="Johnson M."/>
            <person name="Thiruvilangam P."/>
            <person name="Bhonagiri V."/>
            <person name="Nash W.E."/>
            <person name="Mardis E.R."/>
            <person name="Wilson R.K."/>
        </authorList>
    </citation>
    <scope>NUCLEOTIDE SEQUENCE [LARGE SCALE GENOMIC DNA]</scope>
    <source>
        <strain evidence="1">DSM 17216</strain>
    </source>
</reference>
<accession>B0MYH4</accession>
<dbReference type="RefSeq" id="WP_004328123.1">
    <property type="nucleotide sequence ID" value="NZ_DS499577.1"/>
</dbReference>
<dbReference type="EMBL" id="ABFK02000020">
    <property type="protein sequence ID" value="EDS02552.1"/>
    <property type="molecule type" value="Genomic_DNA"/>
</dbReference>
<comment type="caution">
    <text evidence="1">The sequence shown here is derived from an EMBL/GenBank/DDBJ whole genome shotgun (WGS) entry which is preliminary data.</text>
</comment>
<dbReference type="GeneID" id="73802585"/>
<proteinExistence type="predicted"/>
<organism evidence="1 2">
    <name type="scientific">Alistipes putredinis DSM 17216</name>
    <dbReference type="NCBI Taxonomy" id="445970"/>
    <lineage>
        <taxon>Bacteria</taxon>
        <taxon>Pseudomonadati</taxon>
        <taxon>Bacteroidota</taxon>
        <taxon>Bacteroidia</taxon>
        <taxon>Bacteroidales</taxon>
        <taxon>Rikenellaceae</taxon>
        <taxon>Alistipes</taxon>
    </lineage>
</organism>
<gene>
    <name evidence="1" type="ORF">ALIPUT_02081</name>
</gene>
<dbReference type="HOGENOM" id="CLU_1954965_0_0_10"/>